<feature type="chain" id="PRO_5043138005" evidence="1">
    <location>
        <begin position="32"/>
        <end position="100"/>
    </location>
</feature>
<name>A0A183AFS4_9TREM</name>
<dbReference type="AlphaFoldDB" id="A0A183AFS4"/>
<evidence type="ECO:0000256" key="1">
    <source>
        <dbReference type="SAM" id="SignalP"/>
    </source>
</evidence>
<evidence type="ECO:0000313" key="2">
    <source>
        <dbReference type="EMBL" id="VDP76596.1"/>
    </source>
</evidence>
<gene>
    <name evidence="2" type="ORF">ECPE_LOCUS5809</name>
</gene>
<reference evidence="4" key="1">
    <citation type="submission" date="2016-06" db="UniProtKB">
        <authorList>
            <consortium name="WormBaseParasite"/>
        </authorList>
    </citation>
    <scope>IDENTIFICATION</scope>
</reference>
<keyword evidence="1" id="KW-0732">Signal</keyword>
<sequence length="100" mass="11347">MRIHTCGLTKTHFQPVLFLLAVLYYPDTSSALKTLMEKYADLVNQAQSLLYNTASDIEMDRFMFEMAGNALVTYGEDLVDIRESIIANELFIVHSNKAQP</sequence>
<evidence type="ECO:0000313" key="4">
    <source>
        <dbReference type="WBParaSite" id="ECPE_0000582201-mRNA-1"/>
    </source>
</evidence>
<dbReference type="EMBL" id="UZAN01042710">
    <property type="protein sequence ID" value="VDP76596.1"/>
    <property type="molecule type" value="Genomic_DNA"/>
</dbReference>
<keyword evidence="3" id="KW-1185">Reference proteome</keyword>
<reference evidence="2 3" key="2">
    <citation type="submission" date="2018-11" db="EMBL/GenBank/DDBJ databases">
        <authorList>
            <consortium name="Pathogen Informatics"/>
        </authorList>
    </citation>
    <scope>NUCLEOTIDE SEQUENCE [LARGE SCALE GENOMIC DNA]</scope>
    <source>
        <strain evidence="2 3">Egypt</strain>
    </source>
</reference>
<proteinExistence type="predicted"/>
<evidence type="ECO:0000313" key="3">
    <source>
        <dbReference type="Proteomes" id="UP000272942"/>
    </source>
</evidence>
<dbReference type="WBParaSite" id="ECPE_0000582201-mRNA-1">
    <property type="protein sequence ID" value="ECPE_0000582201-mRNA-1"/>
    <property type="gene ID" value="ECPE_0000582201"/>
</dbReference>
<dbReference type="Proteomes" id="UP000272942">
    <property type="component" value="Unassembled WGS sequence"/>
</dbReference>
<organism evidence="4">
    <name type="scientific">Echinostoma caproni</name>
    <dbReference type="NCBI Taxonomy" id="27848"/>
    <lineage>
        <taxon>Eukaryota</taxon>
        <taxon>Metazoa</taxon>
        <taxon>Spiralia</taxon>
        <taxon>Lophotrochozoa</taxon>
        <taxon>Platyhelminthes</taxon>
        <taxon>Trematoda</taxon>
        <taxon>Digenea</taxon>
        <taxon>Plagiorchiida</taxon>
        <taxon>Echinostomata</taxon>
        <taxon>Echinostomatoidea</taxon>
        <taxon>Echinostomatidae</taxon>
        <taxon>Echinostoma</taxon>
    </lineage>
</organism>
<accession>A0A183AFS4</accession>
<protein>
    <submittedName>
        <fullName evidence="4">NR LBD domain-containing protein</fullName>
    </submittedName>
</protein>
<feature type="signal peptide" evidence="1">
    <location>
        <begin position="1"/>
        <end position="31"/>
    </location>
</feature>